<proteinExistence type="predicted"/>
<evidence type="ECO:0000313" key="1">
    <source>
        <dbReference type="EMBL" id="MFC4765989.1"/>
    </source>
</evidence>
<dbReference type="EMBL" id="JBHSHC010000007">
    <property type="protein sequence ID" value="MFC4765989.1"/>
    <property type="molecule type" value="Genomic_DNA"/>
</dbReference>
<reference evidence="2" key="1">
    <citation type="journal article" date="2019" name="Int. J. Syst. Evol. Microbiol.">
        <title>The Global Catalogue of Microorganisms (GCM) 10K type strain sequencing project: providing services to taxonomists for standard genome sequencing and annotation.</title>
        <authorList>
            <consortium name="The Broad Institute Genomics Platform"/>
            <consortium name="The Broad Institute Genome Sequencing Center for Infectious Disease"/>
            <person name="Wu L."/>
            <person name="Ma J."/>
        </authorList>
    </citation>
    <scope>NUCLEOTIDE SEQUENCE [LARGE SCALE GENOMIC DNA]</scope>
    <source>
        <strain evidence="2">WYCCWR 12678</strain>
    </source>
</reference>
<protein>
    <recommendedName>
        <fullName evidence="3">DUF2680 domain-containing protein</fullName>
    </recommendedName>
</protein>
<organism evidence="1 2">
    <name type="scientific">Effusibacillus consociatus</name>
    <dbReference type="NCBI Taxonomy" id="1117041"/>
    <lineage>
        <taxon>Bacteria</taxon>
        <taxon>Bacillati</taxon>
        <taxon>Bacillota</taxon>
        <taxon>Bacilli</taxon>
        <taxon>Bacillales</taxon>
        <taxon>Alicyclobacillaceae</taxon>
        <taxon>Effusibacillus</taxon>
    </lineage>
</organism>
<evidence type="ECO:0008006" key="3">
    <source>
        <dbReference type="Google" id="ProtNLM"/>
    </source>
</evidence>
<evidence type="ECO:0000313" key="2">
    <source>
        <dbReference type="Proteomes" id="UP001596002"/>
    </source>
</evidence>
<sequence length="125" mass="13730">MSEAKGMGITMKIKSLMIGGLILTPMLIVVISQANEPKHYSDTAKTFTYNGVTVHANALTDEVKKAVDEKIKAAKEDGKPIENLEIVASNAKPGLIKYAKQRIKDGKMTKEEAKKQWGLTDDQLK</sequence>
<gene>
    <name evidence="1" type="ORF">ACFO8Q_01020</name>
</gene>
<accession>A0ABV9PWX3</accession>
<keyword evidence="2" id="KW-1185">Reference proteome</keyword>
<dbReference type="Proteomes" id="UP001596002">
    <property type="component" value="Unassembled WGS sequence"/>
</dbReference>
<comment type="caution">
    <text evidence="1">The sequence shown here is derived from an EMBL/GenBank/DDBJ whole genome shotgun (WGS) entry which is preliminary data.</text>
</comment>
<name>A0ABV9PWX3_9BACL</name>